<reference evidence="2 3" key="1">
    <citation type="submission" date="2019-08" db="EMBL/GenBank/DDBJ databases">
        <authorList>
            <person name="Peeters C."/>
        </authorList>
    </citation>
    <scope>NUCLEOTIDE SEQUENCE [LARGE SCALE GENOMIC DNA]</scope>
    <source>
        <strain evidence="2 3">LMG 20603</strain>
    </source>
</reference>
<accession>A0A5E5BZ59</accession>
<evidence type="ECO:0000256" key="1">
    <source>
        <dbReference type="SAM" id="MobiDB-lite"/>
    </source>
</evidence>
<sequence>MTTPVNNVSAQLAQQIAGLIRTQVGSLRKKSPAGRHERSEVQHDATQSAPEDLASVVARRIQEIDNETPNPERRAFHIFLESVVLAELGEHLANDPGFYQLIEDVHQQMEADPKLGPLVGQAGALLLGRTQSV</sequence>
<evidence type="ECO:0000313" key="2">
    <source>
        <dbReference type="EMBL" id="VVE90707.1"/>
    </source>
</evidence>
<dbReference type="EMBL" id="CABPST010000019">
    <property type="protein sequence ID" value="VVE90707.1"/>
    <property type="molecule type" value="Genomic_DNA"/>
</dbReference>
<protein>
    <submittedName>
        <fullName evidence="2">Uncharacterized protein</fullName>
    </submittedName>
</protein>
<name>A0A5E5BZ59_9BURK</name>
<dbReference type="Proteomes" id="UP000382040">
    <property type="component" value="Unassembled WGS sequence"/>
</dbReference>
<proteinExistence type="predicted"/>
<keyword evidence="3" id="KW-1185">Reference proteome</keyword>
<evidence type="ECO:0000313" key="3">
    <source>
        <dbReference type="Proteomes" id="UP000382040"/>
    </source>
</evidence>
<dbReference type="OrthoDB" id="8759078at2"/>
<dbReference type="RefSeq" id="WP_150561840.1">
    <property type="nucleotide sequence ID" value="NZ_CABPST010000019.1"/>
</dbReference>
<dbReference type="AlphaFoldDB" id="A0A5E5BZ59"/>
<feature type="region of interest" description="Disordered" evidence="1">
    <location>
        <begin position="24"/>
        <end position="53"/>
    </location>
</feature>
<organism evidence="2 3">
    <name type="scientific">Pandoraea bronchicola</name>
    <dbReference type="NCBI Taxonomy" id="2508287"/>
    <lineage>
        <taxon>Bacteria</taxon>
        <taxon>Pseudomonadati</taxon>
        <taxon>Pseudomonadota</taxon>
        <taxon>Betaproteobacteria</taxon>
        <taxon>Burkholderiales</taxon>
        <taxon>Burkholderiaceae</taxon>
        <taxon>Pandoraea</taxon>
    </lineage>
</organism>
<feature type="compositionally biased region" description="Basic and acidic residues" evidence="1">
    <location>
        <begin position="34"/>
        <end position="43"/>
    </location>
</feature>
<gene>
    <name evidence="2" type="ORF">PBR20603_04694</name>
</gene>